<organism evidence="2 3">
    <name type="scientific">Tenacibaculum polynesiense</name>
    <dbReference type="NCBI Taxonomy" id="3137857"/>
    <lineage>
        <taxon>Bacteria</taxon>
        <taxon>Pseudomonadati</taxon>
        <taxon>Bacteroidota</taxon>
        <taxon>Flavobacteriia</taxon>
        <taxon>Flavobacteriales</taxon>
        <taxon>Flavobacteriaceae</taxon>
        <taxon>Tenacibaculum</taxon>
    </lineage>
</organism>
<name>A0ABP1EX89_9FLAO</name>
<evidence type="ECO:0000313" key="2">
    <source>
        <dbReference type="EMBL" id="CAL2102072.1"/>
    </source>
</evidence>
<protein>
    <submittedName>
        <fullName evidence="2">Uncharacterized protein</fullName>
    </submittedName>
</protein>
<keyword evidence="3" id="KW-1185">Reference proteome</keyword>
<evidence type="ECO:0000313" key="3">
    <source>
        <dbReference type="Proteomes" id="UP001497527"/>
    </source>
</evidence>
<dbReference type="Proteomes" id="UP001497527">
    <property type="component" value="Unassembled WGS sequence"/>
</dbReference>
<dbReference type="EMBL" id="CAXJIO010000010">
    <property type="protein sequence ID" value="CAL2102072.1"/>
    <property type="molecule type" value="Genomic_DNA"/>
</dbReference>
<evidence type="ECO:0000256" key="1">
    <source>
        <dbReference type="SAM" id="SignalP"/>
    </source>
</evidence>
<comment type="caution">
    <text evidence="2">The sequence shown here is derived from an EMBL/GenBank/DDBJ whole genome shotgun (WGS) entry which is preliminary data.</text>
</comment>
<keyword evidence="1" id="KW-0732">Signal</keyword>
<sequence length="168" mass="20046">MGKRFLWIVLCFTFLFSGYSQQCNETKVLNTVIYILSNEDVKKEIKNTFGRRGKLKNLYFEMAKNVTCLSIDVFDDYFEKEENLSIENFHKEYYFEPEKNKFTYLFPKSKNSVKIHLSKPFRNYLIAELSLKDYSDSLLMLGMSIKILFVFNEKNQIQKTIIEPMINF</sequence>
<proteinExistence type="predicted"/>
<reference evidence="2 3" key="1">
    <citation type="submission" date="2024-05" db="EMBL/GenBank/DDBJ databases">
        <authorList>
            <person name="Duchaud E."/>
        </authorList>
    </citation>
    <scope>NUCLEOTIDE SEQUENCE [LARGE SCALE GENOMIC DNA]</scope>
    <source>
        <strain evidence="2">Ena-SAMPLE-TAB-13-05-2024-13:56:06:370-140308</strain>
    </source>
</reference>
<feature type="chain" id="PRO_5045470740" evidence="1">
    <location>
        <begin position="23"/>
        <end position="168"/>
    </location>
</feature>
<gene>
    <name evidence="2" type="ORF">T190423A01A_10635</name>
</gene>
<feature type="signal peptide" evidence="1">
    <location>
        <begin position="1"/>
        <end position="22"/>
    </location>
</feature>
<accession>A0ABP1EX89</accession>